<dbReference type="PROSITE" id="PS50968">
    <property type="entry name" value="BIOTINYL_LIPOYL"/>
    <property type="match status" value="1"/>
</dbReference>
<keyword evidence="8" id="KW-0092">Biotin</keyword>
<evidence type="ECO:0000256" key="9">
    <source>
        <dbReference type="PROSITE-ProRule" id="PRU00409"/>
    </source>
</evidence>
<dbReference type="FunFam" id="2.40.50.100:FF:000003">
    <property type="entry name" value="Acetyl-CoA carboxylase biotin carboxyl carrier protein"/>
    <property type="match status" value="1"/>
</dbReference>
<dbReference type="InterPro" id="IPR011764">
    <property type="entry name" value="Biotin_carboxylation_dom"/>
</dbReference>
<dbReference type="InterPro" id="IPR050856">
    <property type="entry name" value="Biotin_carboxylase_complex"/>
</dbReference>
<evidence type="ECO:0000256" key="7">
    <source>
        <dbReference type="ARBA" id="ARBA00023128"/>
    </source>
</evidence>
<dbReference type="PROSITE" id="PS50975">
    <property type="entry name" value="ATP_GRASP"/>
    <property type="match status" value="1"/>
</dbReference>
<evidence type="ECO:0000256" key="8">
    <source>
        <dbReference type="ARBA" id="ARBA00023267"/>
    </source>
</evidence>
<dbReference type="InterPro" id="IPR005479">
    <property type="entry name" value="CPAse_ATP-bd"/>
</dbReference>
<dbReference type="Pfam" id="PF00364">
    <property type="entry name" value="Biotin_lipoyl"/>
    <property type="match status" value="1"/>
</dbReference>
<dbReference type="SUPFAM" id="SSF51230">
    <property type="entry name" value="Single hybrid motif"/>
    <property type="match status" value="1"/>
</dbReference>
<dbReference type="Pfam" id="PF02785">
    <property type="entry name" value="Biotin_carb_C"/>
    <property type="match status" value="1"/>
</dbReference>
<reference evidence="13" key="1">
    <citation type="journal article" date="2020" name="J. Eukaryot. Microbiol.">
        <title>De novo Sequencing, Assembly and Annotation of the Transcriptome for the Free-Living Testate Amoeba Arcella intermedia.</title>
        <authorList>
            <person name="Ribeiro G.M."/>
            <person name="Porfirio-Sousa A.L."/>
            <person name="Maurer-Alcala X.X."/>
            <person name="Katz L.A."/>
            <person name="Lahr D.J.G."/>
        </authorList>
    </citation>
    <scope>NUCLEOTIDE SEQUENCE</scope>
</reference>
<dbReference type="Gene3D" id="3.30.470.20">
    <property type="entry name" value="ATP-grasp fold, B domain"/>
    <property type="match status" value="1"/>
</dbReference>
<feature type="domain" description="Lipoyl-binding" evidence="10">
    <location>
        <begin position="599"/>
        <end position="675"/>
    </location>
</feature>
<dbReference type="InterPro" id="IPR011054">
    <property type="entry name" value="Rudment_hybrid_motif"/>
</dbReference>
<dbReference type="GO" id="GO:0046872">
    <property type="term" value="F:metal ion binding"/>
    <property type="evidence" value="ECO:0007669"/>
    <property type="project" value="InterPro"/>
</dbReference>
<dbReference type="SUPFAM" id="SSF56059">
    <property type="entry name" value="Glutathione synthetase ATP-binding domain-like"/>
    <property type="match status" value="1"/>
</dbReference>
<dbReference type="InterPro" id="IPR000089">
    <property type="entry name" value="Biotin_lipoyl"/>
</dbReference>
<dbReference type="FunFam" id="3.40.50.20:FF:000010">
    <property type="entry name" value="Propionyl-CoA carboxylase subunit alpha"/>
    <property type="match status" value="1"/>
</dbReference>
<dbReference type="FunFam" id="3.30.470.20:FF:000028">
    <property type="entry name" value="Methylcrotonoyl-CoA carboxylase subunit alpha, mitochondrial"/>
    <property type="match status" value="1"/>
</dbReference>
<dbReference type="CDD" id="cd06850">
    <property type="entry name" value="biotinyl_domain"/>
    <property type="match status" value="1"/>
</dbReference>
<dbReference type="Gene3D" id="2.40.50.100">
    <property type="match status" value="1"/>
</dbReference>
<dbReference type="SUPFAM" id="SSF52440">
    <property type="entry name" value="PreATP-grasp domain"/>
    <property type="match status" value="1"/>
</dbReference>
<keyword evidence="3" id="KW-0436">Ligase</keyword>
<dbReference type="InterPro" id="IPR011761">
    <property type="entry name" value="ATP-grasp"/>
</dbReference>
<dbReference type="GO" id="GO:0005524">
    <property type="term" value="F:ATP binding"/>
    <property type="evidence" value="ECO:0007669"/>
    <property type="project" value="UniProtKB-UniRule"/>
</dbReference>
<dbReference type="InterPro" id="IPR005481">
    <property type="entry name" value="BC-like_N"/>
</dbReference>
<evidence type="ECO:0000259" key="11">
    <source>
        <dbReference type="PROSITE" id="PS50975"/>
    </source>
</evidence>
<keyword evidence="7" id="KW-0496">Mitochondrion</keyword>
<evidence type="ECO:0000256" key="2">
    <source>
        <dbReference type="ARBA" id="ARBA00004305"/>
    </source>
</evidence>
<name>A0A6B2KZ05_9EUKA</name>
<dbReference type="PANTHER" id="PTHR18866">
    <property type="entry name" value="CARBOXYLASE:PYRUVATE/ACETYL-COA/PROPIONYL-COA CARBOXYLASE"/>
    <property type="match status" value="1"/>
</dbReference>
<evidence type="ECO:0000259" key="12">
    <source>
        <dbReference type="PROSITE" id="PS50979"/>
    </source>
</evidence>
<proteinExistence type="predicted"/>
<dbReference type="Pfam" id="PF00289">
    <property type="entry name" value="Biotin_carb_N"/>
    <property type="match status" value="1"/>
</dbReference>
<sequence length="682" mass="76314">MIANRGEIACRVMKTAKQLGIRTVAVYSDPDHNSMHVKMADEAYRIGPAAALESYLNSTKILDVAKTHQVDAIHPGYGFLSENEHFANACERENIIFVGPPSSAIRSMGSKSESKEIMIKAGVPVVPGYHGEDQTLERFQKEAQRIGYPLMIKAVLGGGGKGMRIVDHPSKLEEAMEACIQEAKKSFKDDKILMEKYIRRSRHIEIQVFADSLGNIVYLFERDCSVQRRHQKVIEEAPAPLMTPELRAKMGDAAVKCAAAVNYRGAGTVEFIFDVDSGEFYFMEMNTRLQVEHPVTEMITKQDLVQWQLLVAQGKPLPLRQAELAIHGHAFEARIYAENPDKGFLPGTGTLDFLVPPKATQHVRIDTGVRQGDDVSPFYDPMIAKLIVWDNDRIGALTRLRSALADYNIGGLHTNIPFLRRLASHKQFEAGIVDTSFIPNYQNDLLLNRNTRIPLEAVVITQFALFLSKLKLKNNPNEPYSPWNSTHGFRINHAHTYPVYSSEIQLDFLGDQFRKFRTQISFAQQDTFNVTVEQSYGDATNSEAYEKPVQFQNVYGTYSNGSLDIYINGSEIKAAVAISNAGITTNYSEGCFQFTYKPYETAPVERGSLESKLPGTVEQVKVVEGQNVKAGDTLIVLESMKMMYPITSPVDGKVQKIFFKKGDFVQAKENLVIVLPDPPKKQ</sequence>
<dbReference type="NCBIfam" id="NF006367">
    <property type="entry name" value="PRK08591.1"/>
    <property type="match status" value="1"/>
</dbReference>
<accession>A0A6B2KZ05</accession>
<dbReference type="SMART" id="SM00878">
    <property type="entry name" value="Biotin_carb_C"/>
    <property type="match status" value="1"/>
</dbReference>
<dbReference type="PANTHER" id="PTHR18866:SF33">
    <property type="entry name" value="METHYLCROTONOYL-COA CARBOXYLASE SUBUNIT ALPHA, MITOCHONDRIAL-RELATED"/>
    <property type="match status" value="1"/>
</dbReference>
<dbReference type="GO" id="GO:0005759">
    <property type="term" value="C:mitochondrial matrix"/>
    <property type="evidence" value="ECO:0007669"/>
    <property type="project" value="UniProtKB-SubCell"/>
</dbReference>
<dbReference type="PROSITE" id="PS00867">
    <property type="entry name" value="CPSASE_2"/>
    <property type="match status" value="1"/>
</dbReference>
<dbReference type="Pfam" id="PF02786">
    <property type="entry name" value="CPSase_L_D2"/>
    <property type="match status" value="1"/>
</dbReference>
<evidence type="ECO:0000313" key="13">
    <source>
        <dbReference type="EMBL" id="NDV29970.1"/>
    </source>
</evidence>
<feature type="domain" description="Biotin carboxylation" evidence="12">
    <location>
        <begin position="1"/>
        <end position="443"/>
    </location>
</feature>
<evidence type="ECO:0000259" key="10">
    <source>
        <dbReference type="PROSITE" id="PS50968"/>
    </source>
</evidence>
<comment type="cofactor">
    <cofactor evidence="1">
        <name>biotin</name>
        <dbReference type="ChEBI" id="CHEBI:57586"/>
    </cofactor>
</comment>
<dbReference type="InterPro" id="IPR005482">
    <property type="entry name" value="Biotin_COase_C"/>
</dbReference>
<keyword evidence="4 9" id="KW-0547">Nucleotide-binding</keyword>
<comment type="subcellular location">
    <subcellularLocation>
        <location evidence="2">Mitochondrion matrix</location>
    </subcellularLocation>
</comment>
<dbReference type="PROSITE" id="PS50979">
    <property type="entry name" value="BC"/>
    <property type="match status" value="1"/>
</dbReference>
<organism evidence="13">
    <name type="scientific">Arcella intermedia</name>
    <dbReference type="NCBI Taxonomy" id="1963864"/>
    <lineage>
        <taxon>Eukaryota</taxon>
        <taxon>Amoebozoa</taxon>
        <taxon>Tubulinea</taxon>
        <taxon>Elardia</taxon>
        <taxon>Arcellinida</taxon>
        <taxon>Sphaerothecina</taxon>
        <taxon>Arcellidae</taxon>
        <taxon>Arcella</taxon>
    </lineage>
</organism>
<evidence type="ECO:0008006" key="14">
    <source>
        <dbReference type="Google" id="ProtNLM"/>
    </source>
</evidence>
<evidence type="ECO:0000256" key="5">
    <source>
        <dbReference type="ARBA" id="ARBA00022840"/>
    </source>
</evidence>
<dbReference type="GO" id="GO:0004485">
    <property type="term" value="F:methylcrotonoyl-CoA carboxylase activity"/>
    <property type="evidence" value="ECO:0007669"/>
    <property type="project" value="TreeGrafter"/>
</dbReference>
<dbReference type="FunFam" id="3.30.1490.20:FF:000003">
    <property type="entry name" value="acetyl-CoA carboxylase isoform X1"/>
    <property type="match status" value="1"/>
</dbReference>
<evidence type="ECO:0000256" key="6">
    <source>
        <dbReference type="ARBA" id="ARBA00022946"/>
    </source>
</evidence>
<evidence type="ECO:0000256" key="1">
    <source>
        <dbReference type="ARBA" id="ARBA00001953"/>
    </source>
</evidence>
<dbReference type="EMBL" id="GIBP01001001">
    <property type="protein sequence ID" value="NDV29970.1"/>
    <property type="molecule type" value="Transcribed_RNA"/>
</dbReference>
<dbReference type="AlphaFoldDB" id="A0A6B2KZ05"/>
<dbReference type="SUPFAM" id="SSF51246">
    <property type="entry name" value="Rudiment single hybrid motif"/>
    <property type="match status" value="1"/>
</dbReference>
<keyword evidence="6" id="KW-0809">Transit peptide</keyword>
<evidence type="ECO:0000256" key="3">
    <source>
        <dbReference type="ARBA" id="ARBA00022598"/>
    </source>
</evidence>
<protein>
    <recommendedName>
        <fullName evidence="14">Methylcrotonoyl-CoA carboxylase subunit alpha, mitochondrial</fullName>
    </recommendedName>
</protein>
<keyword evidence="5 9" id="KW-0067">ATP-binding</keyword>
<evidence type="ECO:0000256" key="4">
    <source>
        <dbReference type="ARBA" id="ARBA00022741"/>
    </source>
</evidence>
<dbReference type="InterPro" id="IPR011053">
    <property type="entry name" value="Single_hybrid_motif"/>
</dbReference>
<feature type="domain" description="ATP-grasp" evidence="11">
    <location>
        <begin position="115"/>
        <end position="313"/>
    </location>
</feature>
<dbReference type="InterPro" id="IPR016185">
    <property type="entry name" value="PreATP-grasp_dom_sf"/>
</dbReference>